<evidence type="ECO:0000313" key="8">
    <source>
        <dbReference type="Proteomes" id="UP000193685"/>
    </source>
</evidence>
<protein>
    <recommendedName>
        <fullName evidence="6">BZIP domain-containing protein</fullName>
    </recommendedName>
</protein>
<evidence type="ECO:0000256" key="4">
    <source>
        <dbReference type="ARBA" id="ARBA00023242"/>
    </source>
</evidence>
<evidence type="ECO:0000256" key="3">
    <source>
        <dbReference type="ARBA" id="ARBA00023163"/>
    </source>
</evidence>
<dbReference type="InterPro" id="IPR046347">
    <property type="entry name" value="bZIP_sf"/>
</dbReference>
<sequence>RPDRRAKFLERNRIAASKCRSKKKEWTNNLEAAARQASQQSRELHQIVARLRDELLVYKTELMQQRGCSCGEVDRIMQRTGGNASQQ</sequence>
<keyword evidence="5" id="KW-0175">Coiled coil</keyword>
<keyword evidence="8" id="KW-1185">Reference proteome</keyword>
<dbReference type="Proteomes" id="UP000193685">
    <property type="component" value="Unassembled WGS sequence"/>
</dbReference>
<dbReference type="OrthoDB" id="295274at2759"/>
<gene>
    <name evidence="7" type="ORF">BCR37DRAFT_333110</name>
</gene>
<feature type="domain" description="BZIP" evidence="6">
    <location>
        <begin position="2"/>
        <end position="65"/>
    </location>
</feature>
<keyword evidence="4" id="KW-0539">Nucleus</keyword>
<dbReference type="InterPro" id="IPR051027">
    <property type="entry name" value="bZIP_transcription_factors"/>
</dbReference>
<dbReference type="PANTHER" id="PTHR19304">
    <property type="entry name" value="CYCLIC-AMP RESPONSE ELEMENT BINDING PROTEIN"/>
    <property type="match status" value="1"/>
</dbReference>
<evidence type="ECO:0000256" key="2">
    <source>
        <dbReference type="ARBA" id="ARBA00023015"/>
    </source>
</evidence>
<comment type="subcellular location">
    <subcellularLocation>
        <location evidence="1">Nucleus</location>
    </subcellularLocation>
</comment>
<dbReference type="GO" id="GO:0005634">
    <property type="term" value="C:nucleus"/>
    <property type="evidence" value="ECO:0007669"/>
    <property type="project" value="UniProtKB-SubCell"/>
</dbReference>
<dbReference type="SMART" id="SM00338">
    <property type="entry name" value="BRLZ"/>
    <property type="match status" value="1"/>
</dbReference>
<dbReference type="Pfam" id="PF00170">
    <property type="entry name" value="bZIP_1"/>
    <property type="match status" value="1"/>
</dbReference>
<name>A0A1Y2EUC5_PROLT</name>
<reference evidence="7 8" key="1">
    <citation type="submission" date="2016-07" db="EMBL/GenBank/DDBJ databases">
        <title>Pervasive Adenine N6-methylation of Active Genes in Fungi.</title>
        <authorList>
            <consortium name="DOE Joint Genome Institute"/>
            <person name="Mondo S.J."/>
            <person name="Dannebaum R.O."/>
            <person name="Kuo R.C."/>
            <person name="Labutti K."/>
            <person name="Haridas S."/>
            <person name="Kuo A."/>
            <person name="Salamov A."/>
            <person name="Ahrendt S.R."/>
            <person name="Lipzen A."/>
            <person name="Sullivan W."/>
            <person name="Andreopoulos W.B."/>
            <person name="Clum A."/>
            <person name="Lindquist E."/>
            <person name="Daum C."/>
            <person name="Ramamoorthy G.K."/>
            <person name="Gryganskyi A."/>
            <person name="Culley D."/>
            <person name="Magnuson J.K."/>
            <person name="James T.Y."/>
            <person name="O'Malley M.A."/>
            <person name="Stajich J.E."/>
            <person name="Spatafora J.W."/>
            <person name="Visel A."/>
            <person name="Grigoriev I.V."/>
        </authorList>
    </citation>
    <scope>NUCLEOTIDE SEQUENCE [LARGE SCALE GENOMIC DNA]</scope>
    <source>
        <strain evidence="7 8">12-1054</strain>
    </source>
</reference>
<dbReference type="AlphaFoldDB" id="A0A1Y2EUC5"/>
<dbReference type="STRING" id="56484.A0A1Y2EUC5"/>
<feature type="coiled-coil region" evidence="5">
    <location>
        <begin position="16"/>
        <end position="54"/>
    </location>
</feature>
<evidence type="ECO:0000256" key="5">
    <source>
        <dbReference type="SAM" id="Coils"/>
    </source>
</evidence>
<dbReference type="EMBL" id="MCFI01000027">
    <property type="protein sequence ID" value="ORY75139.1"/>
    <property type="molecule type" value="Genomic_DNA"/>
</dbReference>
<dbReference type="CDD" id="cd14687">
    <property type="entry name" value="bZIP_ATF2"/>
    <property type="match status" value="1"/>
</dbReference>
<dbReference type="GO" id="GO:0000981">
    <property type="term" value="F:DNA-binding transcription factor activity, RNA polymerase II-specific"/>
    <property type="evidence" value="ECO:0007669"/>
    <property type="project" value="UniProtKB-ARBA"/>
</dbReference>
<dbReference type="InterPro" id="IPR004827">
    <property type="entry name" value="bZIP"/>
</dbReference>
<dbReference type="Gene3D" id="1.20.5.170">
    <property type="match status" value="1"/>
</dbReference>
<comment type="caution">
    <text evidence="7">The sequence shown here is derived from an EMBL/GenBank/DDBJ whole genome shotgun (WGS) entry which is preliminary data.</text>
</comment>
<keyword evidence="3" id="KW-0804">Transcription</keyword>
<keyword evidence="2" id="KW-0805">Transcription regulation</keyword>
<dbReference type="SUPFAM" id="SSF57959">
    <property type="entry name" value="Leucine zipper domain"/>
    <property type="match status" value="1"/>
</dbReference>
<dbReference type="GeneID" id="63783684"/>
<proteinExistence type="predicted"/>
<feature type="non-terminal residue" evidence="7">
    <location>
        <position position="1"/>
    </location>
</feature>
<organism evidence="7 8">
    <name type="scientific">Protomyces lactucae-debilis</name>
    <dbReference type="NCBI Taxonomy" id="2754530"/>
    <lineage>
        <taxon>Eukaryota</taxon>
        <taxon>Fungi</taxon>
        <taxon>Dikarya</taxon>
        <taxon>Ascomycota</taxon>
        <taxon>Taphrinomycotina</taxon>
        <taxon>Taphrinomycetes</taxon>
        <taxon>Taphrinales</taxon>
        <taxon>Protomycetaceae</taxon>
        <taxon>Protomyces</taxon>
    </lineage>
</organism>
<dbReference type="PROSITE" id="PS50217">
    <property type="entry name" value="BZIP"/>
    <property type="match status" value="1"/>
</dbReference>
<evidence type="ECO:0000256" key="1">
    <source>
        <dbReference type="ARBA" id="ARBA00004123"/>
    </source>
</evidence>
<feature type="non-terminal residue" evidence="7">
    <location>
        <position position="87"/>
    </location>
</feature>
<evidence type="ECO:0000259" key="6">
    <source>
        <dbReference type="PROSITE" id="PS50217"/>
    </source>
</evidence>
<dbReference type="RefSeq" id="XP_040722251.1">
    <property type="nucleotide sequence ID" value="XM_040867085.1"/>
</dbReference>
<accession>A0A1Y2EUC5</accession>
<evidence type="ECO:0000313" key="7">
    <source>
        <dbReference type="EMBL" id="ORY75139.1"/>
    </source>
</evidence>